<organism evidence="2 3">
    <name type="scientific">Tagetes erecta</name>
    <name type="common">African marigold</name>
    <dbReference type="NCBI Taxonomy" id="13708"/>
    <lineage>
        <taxon>Eukaryota</taxon>
        <taxon>Viridiplantae</taxon>
        <taxon>Streptophyta</taxon>
        <taxon>Embryophyta</taxon>
        <taxon>Tracheophyta</taxon>
        <taxon>Spermatophyta</taxon>
        <taxon>Magnoliopsida</taxon>
        <taxon>eudicotyledons</taxon>
        <taxon>Gunneridae</taxon>
        <taxon>Pentapetalae</taxon>
        <taxon>asterids</taxon>
        <taxon>campanulids</taxon>
        <taxon>Asterales</taxon>
        <taxon>Asteraceae</taxon>
        <taxon>Asteroideae</taxon>
        <taxon>Heliantheae alliance</taxon>
        <taxon>Tageteae</taxon>
        <taxon>Tagetes</taxon>
    </lineage>
</organism>
<dbReference type="PANTHER" id="PTHR46890">
    <property type="entry name" value="NON-LTR RETROLELEMENT REVERSE TRANSCRIPTASE-LIKE PROTEIN-RELATED"/>
    <property type="match status" value="1"/>
</dbReference>
<evidence type="ECO:0000313" key="2">
    <source>
        <dbReference type="EMBL" id="KAK1427996.1"/>
    </source>
</evidence>
<dbReference type="InterPro" id="IPR000477">
    <property type="entry name" value="RT_dom"/>
</dbReference>
<feature type="domain" description="Reverse transcriptase" evidence="1">
    <location>
        <begin position="346"/>
        <end position="625"/>
    </location>
</feature>
<dbReference type="Gene3D" id="3.60.10.10">
    <property type="entry name" value="Endonuclease/exonuclease/phosphatase"/>
    <property type="match status" value="1"/>
</dbReference>
<comment type="caution">
    <text evidence="2">The sequence shown here is derived from an EMBL/GenBank/DDBJ whole genome shotgun (WGS) entry which is preliminary data.</text>
</comment>
<dbReference type="SUPFAM" id="SSF56219">
    <property type="entry name" value="DNase I-like"/>
    <property type="match status" value="1"/>
</dbReference>
<dbReference type="CDD" id="cd01650">
    <property type="entry name" value="RT_nLTR_like"/>
    <property type="match status" value="1"/>
</dbReference>
<dbReference type="Proteomes" id="UP001229421">
    <property type="component" value="Unassembled WGS sequence"/>
</dbReference>
<dbReference type="InterPro" id="IPR043502">
    <property type="entry name" value="DNA/RNA_pol_sf"/>
</dbReference>
<dbReference type="Pfam" id="PF00078">
    <property type="entry name" value="RVT_1"/>
    <property type="match status" value="1"/>
</dbReference>
<keyword evidence="3" id="KW-1185">Reference proteome</keyword>
<proteinExistence type="predicted"/>
<reference evidence="2" key="1">
    <citation type="journal article" date="2023" name="bioRxiv">
        <title>Improved chromosome-level genome assembly for marigold (Tagetes erecta).</title>
        <authorList>
            <person name="Jiang F."/>
            <person name="Yuan L."/>
            <person name="Wang S."/>
            <person name="Wang H."/>
            <person name="Xu D."/>
            <person name="Wang A."/>
            <person name="Fan W."/>
        </authorList>
    </citation>
    <scope>NUCLEOTIDE SEQUENCE</scope>
    <source>
        <strain evidence="2">WSJ</strain>
        <tissue evidence="2">Leaf</tissue>
    </source>
</reference>
<sequence length="632" mass="71926">MGDFNCALNLEDKLLGTSSIDAAMRDFKECVDNIEMMDINGYGLHYTWNQKPKKGVGIRNKIDRIMGNVEFMNLFTNASAIFQPYRISDHTPCVLKLPSISRTKPQPFKFPNFVLYKPGFCEMVNSKWETQVEGVHQFKLVKKLRRLKAHIRSFLQSQGNLHTNVNILRKRLDEIQKAIDIDPMNIQLGEEESICLRQFNEASLDEERFLKQKSKVHWLAVGDANNSFFHNSLKCKNHGSRIDLIKDCNGVVHEGGNVPIAFVTHIENFLGCEEVVSSFPTPDLFTCRLNTSDADHMIRVVTEIEIRKAMFTIGDDKAPGPDGFTSAFFKKMWPSIGKDIVLAIQDFFNKGKLLKELNHTVIALIPKVTTAYLVTDFRPISCCNVIYKCISKIIADRIKDSLGGLVNINQSAFIPGRKISDNILLTQELMHNYHRQKGPPRCAFKIDIQKAYDTVNWEFLKHALLGFGFHPKMVEWIWLCVSTASFSIKVNGNIHGFFNGKRGLRQGDPLSPYLFTLVMEILTRILHHDTRMDSSFRFHNKCEKQSIINLCFADDLFMFARGDINSTKCILKSLKMFTSMSGLVPSNQKSTVFFCNVPDNVKISILNACHFAEGALPVQYLGVPLISSRLRY</sequence>
<name>A0AAD8P0W5_TARER</name>
<dbReference type="PROSITE" id="PS50878">
    <property type="entry name" value="RT_POL"/>
    <property type="match status" value="1"/>
</dbReference>
<accession>A0AAD8P0W5</accession>
<gene>
    <name evidence="2" type="ORF">QVD17_16799</name>
</gene>
<protein>
    <recommendedName>
        <fullName evidence="1">Reverse transcriptase domain-containing protein</fullName>
    </recommendedName>
</protein>
<dbReference type="SUPFAM" id="SSF56672">
    <property type="entry name" value="DNA/RNA polymerases"/>
    <property type="match status" value="1"/>
</dbReference>
<dbReference type="InterPro" id="IPR052343">
    <property type="entry name" value="Retrotransposon-Effector_Assoc"/>
</dbReference>
<dbReference type="EMBL" id="JAUHHV010000004">
    <property type="protein sequence ID" value="KAK1427996.1"/>
    <property type="molecule type" value="Genomic_DNA"/>
</dbReference>
<dbReference type="AlphaFoldDB" id="A0AAD8P0W5"/>
<dbReference type="InterPro" id="IPR036691">
    <property type="entry name" value="Endo/exonu/phosph_ase_sf"/>
</dbReference>
<evidence type="ECO:0000313" key="3">
    <source>
        <dbReference type="Proteomes" id="UP001229421"/>
    </source>
</evidence>
<dbReference type="PANTHER" id="PTHR46890:SF48">
    <property type="entry name" value="RNA-DIRECTED DNA POLYMERASE"/>
    <property type="match status" value="1"/>
</dbReference>
<evidence type="ECO:0000259" key="1">
    <source>
        <dbReference type="PROSITE" id="PS50878"/>
    </source>
</evidence>